<evidence type="ECO:0000313" key="2">
    <source>
        <dbReference type="Proteomes" id="UP000029567"/>
    </source>
</evidence>
<proteinExistence type="predicted"/>
<organism evidence="1 2">
    <name type="scientific">Comamonas thiooxydans</name>
    <dbReference type="NCBI Taxonomy" id="363952"/>
    <lineage>
        <taxon>Bacteria</taxon>
        <taxon>Pseudomonadati</taxon>
        <taxon>Pseudomonadota</taxon>
        <taxon>Betaproteobacteria</taxon>
        <taxon>Burkholderiales</taxon>
        <taxon>Comamonadaceae</taxon>
        <taxon>Comamonas</taxon>
    </lineage>
</organism>
<sequence length="140" mass="16113">MKCAICYRKAKGYGWFNPRLKPSDPNRYSDEWVFCSRRCQDAFCLLMTKTEARMIDPSDMELAAMRACLSPLGEYVGSIGMQRPLADYTREEVLTLIDVVVTAYQDQMLEEHERMAAKDRAFLEERLARQGQTSPKGVPF</sequence>
<dbReference type="InterPro" id="IPR045422">
    <property type="entry name" value="DUF6511"/>
</dbReference>
<dbReference type="Pfam" id="PF20121">
    <property type="entry name" value="DUF6511"/>
    <property type="match status" value="1"/>
</dbReference>
<protein>
    <submittedName>
        <fullName evidence="1">Uncharacterized protein</fullName>
    </submittedName>
</protein>
<dbReference type="Proteomes" id="UP000029567">
    <property type="component" value="Unassembled WGS sequence"/>
</dbReference>
<evidence type="ECO:0000313" key="1">
    <source>
        <dbReference type="EMBL" id="KGG93024.1"/>
    </source>
</evidence>
<gene>
    <name evidence="1" type="ORF">P245_10680</name>
</gene>
<accession>A0A0E3BGR8</accession>
<dbReference type="AlphaFoldDB" id="A0A0E3BGR8"/>
<dbReference type="EMBL" id="AWTN01000085">
    <property type="protein sequence ID" value="KGG93024.1"/>
    <property type="molecule type" value="Genomic_DNA"/>
</dbReference>
<reference evidence="1 2" key="1">
    <citation type="submission" date="2013-09" db="EMBL/GenBank/DDBJ databases">
        <title>High correlation between genotypes and phenotypes of environmental bacteria Comamonas testosteroni strains.</title>
        <authorList>
            <person name="Liu L."/>
            <person name="Zhu W."/>
            <person name="Xia X."/>
            <person name="Xu B."/>
            <person name="Luo M."/>
            <person name="Wang G."/>
        </authorList>
    </citation>
    <scope>NUCLEOTIDE SEQUENCE [LARGE SCALE GENOMIC DNA]</scope>
    <source>
        <strain evidence="1 2">JL14</strain>
    </source>
</reference>
<comment type="caution">
    <text evidence="1">The sequence shown here is derived from an EMBL/GenBank/DDBJ whole genome shotgun (WGS) entry which is preliminary data.</text>
</comment>
<dbReference type="RefSeq" id="WP_034379040.1">
    <property type="nucleotide sequence ID" value="NZ_AWTN01000085.1"/>
</dbReference>
<name>A0A0E3BGR8_9BURK</name>